<dbReference type="NCBIfam" id="TIGR00254">
    <property type="entry name" value="GGDEF"/>
    <property type="match status" value="1"/>
</dbReference>
<dbReference type="PANTHER" id="PTHR44757">
    <property type="entry name" value="DIGUANYLATE CYCLASE DGCP"/>
    <property type="match status" value="1"/>
</dbReference>
<dbReference type="Pfam" id="PF00989">
    <property type="entry name" value="PAS"/>
    <property type="match status" value="1"/>
</dbReference>
<proteinExistence type="predicted"/>
<evidence type="ECO:0000256" key="1">
    <source>
        <dbReference type="SAM" id="Coils"/>
    </source>
</evidence>
<reference evidence="6 7" key="1">
    <citation type="submission" date="2015-01" db="EMBL/GenBank/DDBJ databases">
        <title>Genome Assembly of Bacillus badius MTCC 1458.</title>
        <authorList>
            <person name="Verma A."/>
            <person name="Khatri I."/>
            <person name="Mual P."/>
            <person name="Subramanian S."/>
            <person name="Krishnamurthi S."/>
        </authorList>
    </citation>
    <scope>NUCLEOTIDE SEQUENCE [LARGE SCALE GENOMIC DNA]</scope>
    <source>
        <strain evidence="6 7">MTCC 1458</strain>
    </source>
</reference>
<dbReference type="InterPro" id="IPR000014">
    <property type="entry name" value="PAS"/>
</dbReference>
<dbReference type="InterPro" id="IPR000700">
    <property type="entry name" value="PAS-assoc_C"/>
</dbReference>
<evidence type="ECO:0000259" key="3">
    <source>
        <dbReference type="PROSITE" id="PS50113"/>
    </source>
</evidence>
<sequence>MKKAPATPDLSELSHLMEPLDEKNKPIEALLKELKDVKYALDQSSIIAITDQKGRIFYVNDQFCKISKYSREELIGQDHRILNSGYHSGEFFKQMWATIGSGEIWRGEVRNRAKDGSFYWVDTTIVPFLNDQGKPYQYVSIRNDISLRKKMEEEMRRSEEKYRLITENSADLISIIDKEGNFQYISPSHVTILGHDMSELKSNPLFKWIHEEDQKILYTELRLLAKKKKMSSQIEFRIRTSRNQYKDMETRISPIMNEDRKVKDFVLIMRDITDRKKSEKMIYHLAYHDTLTDLPNRRLFMKHLRQEIKKAKSSSSQLAVMFIDLDRFKFVNDSWGHENGDFILTKAAERIKKSLRSTDLVARLGGDEFTVLLKGISNVEELERLVKRIHLDFQKPLEIAGQLYTPSCSIGIAIFPQDGAEADELLSKADTALYFVKERGRNGYAFFEAKMEEKSLERILLENELRKAIQLEQFHIDYQPKIDLSKNKLIGMEALVRWNHPELGKISPNKFIPLAEETGLILPLGEWVLRRGCEQNKEWQDKGYTPLKISINLSARQISYPDIVRKIEEILIETKLEPEWLELEVTESIFVNIENAITVLQQLRDLGVHISIDDFGTGYSSFSYIKHLPVDTLKIDASFIRDIHQNKESQAIVQAVLTLSQTLGINVIAEGVENQRQLDVLREDGCSQGQGFLFSKPLSSQDFEEYLKESVRATGIKEID</sequence>
<dbReference type="InterPro" id="IPR029787">
    <property type="entry name" value="Nucleotide_cyclase"/>
</dbReference>
<feature type="domain" description="GGDEF" evidence="5">
    <location>
        <begin position="316"/>
        <end position="449"/>
    </location>
</feature>
<keyword evidence="7" id="KW-1185">Reference proteome</keyword>
<feature type="domain" description="EAL" evidence="4">
    <location>
        <begin position="458"/>
        <end position="711"/>
    </location>
</feature>
<dbReference type="CDD" id="cd01949">
    <property type="entry name" value="GGDEF"/>
    <property type="match status" value="1"/>
</dbReference>
<dbReference type="Gene3D" id="3.30.450.20">
    <property type="entry name" value="PAS domain"/>
    <property type="match status" value="2"/>
</dbReference>
<dbReference type="InterPro" id="IPR001610">
    <property type="entry name" value="PAC"/>
</dbReference>
<dbReference type="InterPro" id="IPR000160">
    <property type="entry name" value="GGDEF_dom"/>
</dbReference>
<comment type="caution">
    <text evidence="6">The sequence shown here is derived from an EMBL/GenBank/DDBJ whole genome shotgun (WGS) entry which is preliminary data.</text>
</comment>
<dbReference type="PANTHER" id="PTHR44757:SF2">
    <property type="entry name" value="BIOFILM ARCHITECTURE MAINTENANCE PROTEIN MBAA"/>
    <property type="match status" value="1"/>
</dbReference>
<dbReference type="EMBL" id="JXLP01000024">
    <property type="protein sequence ID" value="KIL74208.1"/>
    <property type="molecule type" value="Genomic_DNA"/>
</dbReference>
<dbReference type="InterPro" id="IPR035965">
    <property type="entry name" value="PAS-like_dom_sf"/>
</dbReference>
<feature type="domain" description="PAS" evidence="2">
    <location>
        <begin position="33"/>
        <end position="77"/>
    </location>
</feature>
<organism evidence="6 7">
    <name type="scientific">Bacillus badius</name>
    <dbReference type="NCBI Taxonomy" id="1455"/>
    <lineage>
        <taxon>Bacteria</taxon>
        <taxon>Bacillati</taxon>
        <taxon>Bacillota</taxon>
        <taxon>Bacilli</taxon>
        <taxon>Bacillales</taxon>
        <taxon>Bacillaceae</taxon>
        <taxon>Pseudobacillus</taxon>
    </lineage>
</organism>
<dbReference type="InterPro" id="IPR013767">
    <property type="entry name" value="PAS_fold"/>
</dbReference>
<dbReference type="SUPFAM" id="SSF55073">
    <property type="entry name" value="Nucleotide cyclase"/>
    <property type="match status" value="1"/>
</dbReference>
<dbReference type="SMART" id="SM00091">
    <property type="entry name" value="PAS"/>
    <property type="match status" value="2"/>
</dbReference>
<name>A0ABR5APE2_BACBA</name>
<dbReference type="SMART" id="SM00267">
    <property type="entry name" value="GGDEF"/>
    <property type="match status" value="1"/>
</dbReference>
<dbReference type="SMART" id="SM00052">
    <property type="entry name" value="EAL"/>
    <property type="match status" value="1"/>
</dbReference>
<dbReference type="CDD" id="cd01948">
    <property type="entry name" value="EAL"/>
    <property type="match status" value="1"/>
</dbReference>
<dbReference type="SUPFAM" id="SSF55785">
    <property type="entry name" value="PYP-like sensor domain (PAS domain)"/>
    <property type="match status" value="2"/>
</dbReference>
<dbReference type="InterPro" id="IPR043128">
    <property type="entry name" value="Rev_trsase/Diguanyl_cyclase"/>
</dbReference>
<dbReference type="InterPro" id="IPR035919">
    <property type="entry name" value="EAL_sf"/>
</dbReference>
<dbReference type="NCBIfam" id="TIGR00229">
    <property type="entry name" value="sensory_box"/>
    <property type="match status" value="2"/>
</dbReference>
<gene>
    <name evidence="6" type="ORF">SD77_2863</name>
</gene>
<evidence type="ECO:0000259" key="2">
    <source>
        <dbReference type="PROSITE" id="PS50112"/>
    </source>
</evidence>
<dbReference type="SMART" id="SM00086">
    <property type="entry name" value="PAC"/>
    <property type="match status" value="2"/>
</dbReference>
<evidence type="ECO:0000259" key="5">
    <source>
        <dbReference type="PROSITE" id="PS50887"/>
    </source>
</evidence>
<keyword evidence="1" id="KW-0175">Coiled coil</keyword>
<dbReference type="Pfam" id="PF00990">
    <property type="entry name" value="GGDEF"/>
    <property type="match status" value="1"/>
</dbReference>
<dbReference type="Pfam" id="PF00563">
    <property type="entry name" value="EAL"/>
    <property type="match status" value="1"/>
</dbReference>
<evidence type="ECO:0000313" key="7">
    <source>
        <dbReference type="Proteomes" id="UP000031982"/>
    </source>
</evidence>
<evidence type="ECO:0000259" key="4">
    <source>
        <dbReference type="PROSITE" id="PS50883"/>
    </source>
</evidence>
<dbReference type="PROSITE" id="PS50883">
    <property type="entry name" value="EAL"/>
    <property type="match status" value="1"/>
</dbReference>
<dbReference type="PROSITE" id="PS50113">
    <property type="entry name" value="PAC"/>
    <property type="match status" value="2"/>
</dbReference>
<accession>A0ABR5APE2</accession>
<feature type="domain" description="PAC" evidence="3">
    <location>
        <begin position="232"/>
        <end position="284"/>
    </location>
</feature>
<dbReference type="InterPro" id="IPR001633">
    <property type="entry name" value="EAL_dom"/>
</dbReference>
<protein>
    <submittedName>
        <fullName evidence="6">Diguanylate cyclase/phosphodiesterase</fullName>
    </submittedName>
</protein>
<dbReference type="SUPFAM" id="SSF141868">
    <property type="entry name" value="EAL domain-like"/>
    <property type="match status" value="1"/>
</dbReference>
<dbReference type="Proteomes" id="UP000031982">
    <property type="component" value="Unassembled WGS sequence"/>
</dbReference>
<feature type="domain" description="PAC" evidence="3">
    <location>
        <begin position="105"/>
        <end position="157"/>
    </location>
</feature>
<dbReference type="Gene3D" id="3.20.20.450">
    <property type="entry name" value="EAL domain"/>
    <property type="match status" value="1"/>
</dbReference>
<feature type="domain" description="PAS" evidence="2">
    <location>
        <begin position="158"/>
        <end position="228"/>
    </location>
</feature>
<dbReference type="InterPro" id="IPR052155">
    <property type="entry name" value="Biofilm_reg_signaling"/>
</dbReference>
<dbReference type="CDD" id="cd00130">
    <property type="entry name" value="PAS"/>
    <property type="match status" value="2"/>
</dbReference>
<dbReference type="PROSITE" id="PS50112">
    <property type="entry name" value="PAS"/>
    <property type="match status" value="2"/>
</dbReference>
<dbReference type="Pfam" id="PF13426">
    <property type="entry name" value="PAS_9"/>
    <property type="match status" value="1"/>
</dbReference>
<dbReference type="Gene3D" id="3.30.70.270">
    <property type="match status" value="1"/>
</dbReference>
<dbReference type="PROSITE" id="PS50887">
    <property type="entry name" value="GGDEF"/>
    <property type="match status" value="1"/>
</dbReference>
<feature type="coiled-coil region" evidence="1">
    <location>
        <begin position="141"/>
        <end position="168"/>
    </location>
</feature>
<evidence type="ECO:0000313" key="6">
    <source>
        <dbReference type="EMBL" id="KIL74208.1"/>
    </source>
</evidence>